<name>A0A1I2BNQ8_9BACT</name>
<keyword evidence="2" id="KW-0813">Transport</keyword>
<evidence type="ECO:0000256" key="3">
    <source>
        <dbReference type="SAM" id="SignalP"/>
    </source>
</evidence>
<dbReference type="InterPro" id="IPR006143">
    <property type="entry name" value="RND_pump_MFP"/>
</dbReference>
<dbReference type="EMBL" id="FONW01000001">
    <property type="protein sequence ID" value="SFE57796.1"/>
    <property type="molecule type" value="Genomic_DNA"/>
</dbReference>
<feature type="signal peptide" evidence="3">
    <location>
        <begin position="1"/>
        <end position="20"/>
    </location>
</feature>
<evidence type="ECO:0000256" key="1">
    <source>
        <dbReference type="ARBA" id="ARBA00009477"/>
    </source>
</evidence>
<dbReference type="PANTHER" id="PTHR30097">
    <property type="entry name" value="CATION EFFLUX SYSTEM PROTEIN CUSB"/>
    <property type="match status" value="1"/>
</dbReference>
<evidence type="ECO:0000313" key="5">
    <source>
        <dbReference type="EMBL" id="SFE57796.1"/>
    </source>
</evidence>
<reference evidence="5 6" key="1">
    <citation type="submission" date="2016-10" db="EMBL/GenBank/DDBJ databases">
        <authorList>
            <person name="de Groot N.N."/>
        </authorList>
    </citation>
    <scope>NUCLEOTIDE SEQUENCE [LARGE SCALE GENOMIC DNA]</scope>
    <source>
        <strain evidence="5 6">CGMCC 1.9156</strain>
    </source>
</reference>
<feature type="chain" id="PRO_5011560651" evidence="3">
    <location>
        <begin position="21"/>
        <end position="400"/>
    </location>
</feature>
<dbReference type="InterPro" id="IPR058625">
    <property type="entry name" value="MdtA-like_BSH"/>
</dbReference>
<sequence length="400" mass="43674">MIRFKNLFIGLILGSIAMLAGSCSGDQSDEKAKVEIQETPPSVSGEGGGKLLISLSEKEKNELKIQTAEVTSNIQNYSLLAPGVVFPAPGHVSLISTPIDGRISAIMVREGEMVRKGQELFKIESLVFGNLVAEYLQAIAEEKFQTTRLERLKQLVEQTISSKSELDRAMSDYQRATAASIASFAKLKAIGVPDHEIETFKNADKIDPSLKIHAPISGSFDQRMVELGQAVNALEQVGRIIDQRQVLVRGYLSPEDVRFVQVGDTVTVARRENGGRGLQSVVSSVNPGLDEENRSVVVNVEVKPENGWPRPGENVRLEIATSSLGEVFAVPLKAVTYDGNQAVVFVKKDALTYEKRFITIAEVRDQFAIVKGGMQPGEALAVSQVFSLKALSRYELISEE</sequence>
<dbReference type="AlphaFoldDB" id="A0A1I2BNQ8"/>
<dbReference type="GO" id="GO:0030313">
    <property type="term" value="C:cell envelope"/>
    <property type="evidence" value="ECO:0007669"/>
    <property type="project" value="TreeGrafter"/>
</dbReference>
<feature type="domain" description="Multidrug resistance protein MdtA-like barrel-sandwich hybrid" evidence="4">
    <location>
        <begin position="97"/>
        <end position="241"/>
    </location>
</feature>
<dbReference type="Gene3D" id="2.40.30.170">
    <property type="match status" value="1"/>
</dbReference>
<evidence type="ECO:0000259" key="4">
    <source>
        <dbReference type="Pfam" id="PF25917"/>
    </source>
</evidence>
<dbReference type="Gene3D" id="2.40.50.100">
    <property type="match status" value="1"/>
</dbReference>
<comment type="similarity">
    <text evidence="1">Belongs to the membrane fusion protein (MFP) (TC 8.A.1) family.</text>
</comment>
<organism evidence="5 6">
    <name type="scientific">Sunxiuqinia elliptica</name>
    <dbReference type="NCBI Taxonomy" id="655355"/>
    <lineage>
        <taxon>Bacteria</taxon>
        <taxon>Pseudomonadati</taxon>
        <taxon>Bacteroidota</taxon>
        <taxon>Bacteroidia</taxon>
        <taxon>Marinilabiliales</taxon>
        <taxon>Prolixibacteraceae</taxon>
        <taxon>Sunxiuqinia</taxon>
    </lineage>
</organism>
<protein>
    <submittedName>
        <fullName evidence="5">Membrane fusion protein, cobalt-zinc-cadmium efflux system</fullName>
    </submittedName>
</protein>
<dbReference type="GO" id="GO:0015679">
    <property type="term" value="P:plasma membrane copper ion transport"/>
    <property type="evidence" value="ECO:0007669"/>
    <property type="project" value="TreeGrafter"/>
</dbReference>
<dbReference type="SUPFAM" id="SSF111369">
    <property type="entry name" value="HlyD-like secretion proteins"/>
    <property type="match status" value="1"/>
</dbReference>
<dbReference type="GO" id="GO:0060003">
    <property type="term" value="P:copper ion export"/>
    <property type="evidence" value="ECO:0007669"/>
    <property type="project" value="TreeGrafter"/>
</dbReference>
<proteinExistence type="inferred from homology"/>
<dbReference type="NCBIfam" id="TIGR01730">
    <property type="entry name" value="RND_mfp"/>
    <property type="match status" value="1"/>
</dbReference>
<dbReference type="PROSITE" id="PS51257">
    <property type="entry name" value="PROKAR_LIPOPROTEIN"/>
    <property type="match status" value="1"/>
</dbReference>
<dbReference type="GO" id="GO:0022857">
    <property type="term" value="F:transmembrane transporter activity"/>
    <property type="evidence" value="ECO:0007669"/>
    <property type="project" value="InterPro"/>
</dbReference>
<evidence type="ECO:0000313" key="6">
    <source>
        <dbReference type="Proteomes" id="UP000198964"/>
    </source>
</evidence>
<evidence type="ECO:0000256" key="2">
    <source>
        <dbReference type="ARBA" id="ARBA00022448"/>
    </source>
</evidence>
<accession>A0A1I2BNQ8</accession>
<keyword evidence="6" id="KW-1185">Reference proteome</keyword>
<dbReference type="PANTHER" id="PTHR30097:SF4">
    <property type="entry name" value="SLR6042 PROTEIN"/>
    <property type="match status" value="1"/>
</dbReference>
<gene>
    <name evidence="5" type="ORF">SAMN05216283_101471</name>
</gene>
<dbReference type="Proteomes" id="UP000198964">
    <property type="component" value="Unassembled WGS sequence"/>
</dbReference>
<dbReference type="RefSeq" id="WP_093918209.1">
    <property type="nucleotide sequence ID" value="NZ_FONW01000001.1"/>
</dbReference>
<dbReference type="InterPro" id="IPR051909">
    <property type="entry name" value="MFP_Cation_Efflux"/>
</dbReference>
<dbReference type="Pfam" id="PF25917">
    <property type="entry name" value="BSH_RND"/>
    <property type="match status" value="1"/>
</dbReference>
<dbReference type="GO" id="GO:0016020">
    <property type="term" value="C:membrane"/>
    <property type="evidence" value="ECO:0007669"/>
    <property type="project" value="InterPro"/>
</dbReference>
<keyword evidence="3" id="KW-0732">Signal</keyword>
<dbReference type="STRING" id="655355.SAMN05216283_101471"/>
<dbReference type="Gene3D" id="2.40.420.20">
    <property type="match status" value="1"/>
</dbReference>